<accession>A0A1G7GEW2</accession>
<dbReference type="PANTHER" id="PTHR41339:SF1">
    <property type="entry name" value="SECRETED PROTEIN"/>
    <property type="match status" value="1"/>
</dbReference>
<feature type="signal peptide" evidence="1">
    <location>
        <begin position="1"/>
        <end position="21"/>
    </location>
</feature>
<dbReference type="AlphaFoldDB" id="A0A1G7GEW2"/>
<protein>
    <submittedName>
        <fullName evidence="2">Uncharacterized protein</fullName>
    </submittedName>
</protein>
<keyword evidence="1" id="KW-0732">Signal</keyword>
<evidence type="ECO:0000313" key="2">
    <source>
        <dbReference type="EMBL" id="SDE86613.1"/>
    </source>
</evidence>
<gene>
    <name evidence="2" type="ORF">SAMN05216464_110110</name>
</gene>
<dbReference type="EMBL" id="FNAI01000010">
    <property type="protein sequence ID" value="SDE86613.1"/>
    <property type="molecule type" value="Genomic_DNA"/>
</dbReference>
<keyword evidence="3" id="KW-1185">Reference proteome</keyword>
<dbReference type="Proteomes" id="UP000199072">
    <property type="component" value="Unassembled WGS sequence"/>
</dbReference>
<dbReference type="PROSITE" id="PS51257">
    <property type="entry name" value="PROKAR_LIPOPROTEIN"/>
    <property type="match status" value="1"/>
</dbReference>
<dbReference type="RefSeq" id="WP_091151983.1">
    <property type="nucleotide sequence ID" value="NZ_FNAI01000010.1"/>
</dbReference>
<dbReference type="STRING" id="1391627.SAMN05216464_110110"/>
<feature type="chain" id="PRO_5011718284" evidence="1">
    <location>
        <begin position="22"/>
        <end position="491"/>
    </location>
</feature>
<organism evidence="2 3">
    <name type="scientific">Mucilaginibacter pineti</name>
    <dbReference type="NCBI Taxonomy" id="1391627"/>
    <lineage>
        <taxon>Bacteria</taxon>
        <taxon>Pseudomonadati</taxon>
        <taxon>Bacteroidota</taxon>
        <taxon>Sphingobacteriia</taxon>
        <taxon>Sphingobacteriales</taxon>
        <taxon>Sphingobacteriaceae</taxon>
        <taxon>Mucilaginibacter</taxon>
    </lineage>
</organism>
<reference evidence="2 3" key="1">
    <citation type="submission" date="2016-10" db="EMBL/GenBank/DDBJ databases">
        <authorList>
            <person name="de Groot N.N."/>
        </authorList>
    </citation>
    <scope>NUCLEOTIDE SEQUENCE [LARGE SCALE GENOMIC DNA]</scope>
    <source>
        <strain evidence="2 3">47C3B</strain>
    </source>
</reference>
<dbReference type="OrthoDB" id="1521716at2"/>
<name>A0A1G7GEW2_9SPHI</name>
<sequence>MKKTIILATLVIATCVCILFACKKNQPSPASNEAMASKNPSLRINAVTCNFVDLTGTLTTQTLSASNVYRLNGIVIVPSGQTLTIPAGTVIQGVQSSTNPAWLVIEKGGKLIATGTAGSPIVFTSNQPAGSRNPGDWGGIAFAGNAPTNVTSLSIPLKTPATSYNLVGGGSTPADNSGKLQYVQILFAGKANSTDPLAQSGLILNSVGTGTAIDHIQVSNSLNDGIATYGGTVKQTFMVSYNAGRTDFPISFGYEGIMQTLAAMRLNNSAVPPSNAYGFEISNNARTTSTATPLTQPIISNATVLGPNHCSGTTVSSNYIAAVHFRLNGAAKFYNSVFDAWNTSATQAGLLMDDAGSIAQTASNNLEFSYNSFSNSGATPYSIGSLSWTGSGGCSTSLPVWITGAGTSTCKEAGNQFSVTTLGYDGSFCNDFCSSGFTSNFVLGTTTLSAPNFTWDTGSAFNHVTYRGAFGSTDFTQSWTNWCAQNTAYCL</sequence>
<evidence type="ECO:0000256" key="1">
    <source>
        <dbReference type="SAM" id="SignalP"/>
    </source>
</evidence>
<evidence type="ECO:0000313" key="3">
    <source>
        <dbReference type="Proteomes" id="UP000199072"/>
    </source>
</evidence>
<proteinExistence type="predicted"/>
<dbReference type="PANTHER" id="PTHR41339">
    <property type="entry name" value="LIPL48"/>
    <property type="match status" value="1"/>
</dbReference>